<dbReference type="Gene3D" id="1.10.443.10">
    <property type="entry name" value="Intergrase catalytic core"/>
    <property type="match status" value="1"/>
</dbReference>
<comment type="caution">
    <text evidence="2">The sequence shown here is derived from an EMBL/GenBank/DDBJ whole genome shotgun (WGS) entry which is preliminary data.</text>
</comment>
<organism evidence="2 3">
    <name type="scientific">Perkinsus olseni</name>
    <name type="common">Perkinsus atlanticus</name>
    <dbReference type="NCBI Taxonomy" id="32597"/>
    <lineage>
        <taxon>Eukaryota</taxon>
        <taxon>Sar</taxon>
        <taxon>Alveolata</taxon>
        <taxon>Perkinsozoa</taxon>
        <taxon>Perkinsea</taxon>
        <taxon>Perkinsida</taxon>
        <taxon>Perkinsidae</taxon>
        <taxon>Perkinsus</taxon>
    </lineage>
</organism>
<dbReference type="GO" id="GO:0015074">
    <property type="term" value="P:DNA integration"/>
    <property type="evidence" value="ECO:0007669"/>
    <property type="project" value="InterPro"/>
</dbReference>
<evidence type="ECO:0000313" key="2">
    <source>
        <dbReference type="EMBL" id="KAF4653693.1"/>
    </source>
</evidence>
<name>A0A7J6L271_PEROL</name>
<dbReference type="Proteomes" id="UP000570595">
    <property type="component" value="Unassembled WGS sequence"/>
</dbReference>
<evidence type="ECO:0000313" key="3">
    <source>
        <dbReference type="Proteomes" id="UP000570595"/>
    </source>
</evidence>
<dbReference type="SUPFAM" id="SSF56349">
    <property type="entry name" value="DNA breaking-rejoining enzymes"/>
    <property type="match status" value="1"/>
</dbReference>
<dbReference type="EMBL" id="JABAHT010000597">
    <property type="protein sequence ID" value="KAF4653693.1"/>
    <property type="molecule type" value="Genomic_DNA"/>
</dbReference>
<keyword evidence="1" id="KW-0233">DNA recombination</keyword>
<accession>A0A7J6L271</accession>
<evidence type="ECO:0000256" key="1">
    <source>
        <dbReference type="ARBA" id="ARBA00023172"/>
    </source>
</evidence>
<dbReference type="GO" id="GO:0006310">
    <property type="term" value="P:DNA recombination"/>
    <property type="evidence" value="ECO:0007669"/>
    <property type="project" value="UniProtKB-KW"/>
</dbReference>
<reference evidence="2 3" key="1">
    <citation type="submission" date="2020-04" db="EMBL/GenBank/DDBJ databases">
        <title>Perkinsus olseni comparative genomics.</title>
        <authorList>
            <person name="Bogema D.R."/>
        </authorList>
    </citation>
    <scope>NUCLEOTIDE SEQUENCE [LARGE SCALE GENOMIC DNA]</scope>
    <source>
        <strain evidence="2">ATCC PRA-179</strain>
    </source>
</reference>
<dbReference type="AlphaFoldDB" id="A0A7J6L271"/>
<sequence length="102" mass="11664">MAHWLHRAELKGQESGKLFPRVSLMSTNKFEQIVKASMKRWFPTKVKDWNKDRISVHSFRHSGATILVDGGYEESSSRIARRNVQEVRVSRAEAGRGTLKAP</sequence>
<protein>
    <submittedName>
        <fullName evidence="2">Uncharacterized protein</fullName>
    </submittedName>
</protein>
<dbReference type="GO" id="GO:0003677">
    <property type="term" value="F:DNA binding"/>
    <property type="evidence" value="ECO:0007669"/>
    <property type="project" value="InterPro"/>
</dbReference>
<dbReference type="InterPro" id="IPR011010">
    <property type="entry name" value="DNA_brk_join_enz"/>
</dbReference>
<dbReference type="InterPro" id="IPR013762">
    <property type="entry name" value="Integrase-like_cat_sf"/>
</dbReference>
<proteinExistence type="predicted"/>
<gene>
    <name evidence="2" type="ORF">FOZ61_008754</name>
</gene>